<sequence>MKYIQCIIVVCLLLMFSGCSNQDILTAGYPNENGVEFYKEITDKDKIKEVRIWFDNLENLEQPNDLKTEAEADIFVTLANRGIIEILAYIWYIEDGTIIVKRGTSNYYTATSEQTEKLKDILDYKDN</sequence>
<dbReference type="PROSITE" id="PS51257">
    <property type="entry name" value="PROKAR_LIPOPROTEIN"/>
    <property type="match status" value="1"/>
</dbReference>
<dbReference type="RefSeq" id="WP_079412042.1">
    <property type="nucleotide sequence ID" value="NZ_MZGW01000003.1"/>
</dbReference>
<protein>
    <recommendedName>
        <fullName evidence="4">Lipoprotein</fullName>
    </recommendedName>
</protein>
<accession>A0A1V4I7N6</accession>
<comment type="caution">
    <text evidence="2">The sequence shown here is derived from an EMBL/GenBank/DDBJ whole genome shotgun (WGS) entry which is preliminary data.</text>
</comment>
<dbReference type="Proteomes" id="UP000190140">
    <property type="component" value="Unassembled WGS sequence"/>
</dbReference>
<reference evidence="2 3" key="1">
    <citation type="submission" date="2017-03" db="EMBL/GenBank/DDBJ databases">
        <title>Genome sequence of Clostridium thermoalcaliphilum DSM 7309.</title>
        <authorList>
            <person name="Poehlein A."/>
            <person name="Daniel R."/>
        </authorList>
    </citation>
    <scope>NUCLEOTIDE SEQUENCE [LARGE SCALE GENOMIC DNA]</scope>
    <source>
        <strain evidence="2 3">DSM 7309</strain>
    </source>
</reference>
<name>A0A1V4I7N6_9FIRM</name>
<keyword evidence="3" id="KW-1185">Reference proteome</keyword>
<dbReference type="OrthoDB" id="2970585at2"/>
<proteinExistence type="predicted"/>
<feature type="chain" id="PRO_5039255946" description="Lipoprotein" evidence="1">
    <location>
        <begin position="22"/>
        <end position="127"/>
    </location>
</feature>
<evidence type="ECO:0008006" key="4">
    <source>
        <dbReference type="Google" id="ProtNLM"/>
    </source>
</evidence>
<organism evidence="2 3">
    <name type="scientific">Alkalithermobacter paradoxus</name>
    <dbReference type="NCBI Taxonomy" id="29349"/>
    <lineage>
        <taxon>Bacteria</taxon>
        <taxon>Bacillati</taxon>
        <taxon>Bacillota</taxon>
        <taxon>Clostridia</taxon>
        <taxon>Peptostreptococcales</taxon>
        <taxon>Tepidibacteraceae</taxon>
        <taxon>Alkalithermobacter</taxon>
    </lineage>
</organism>
<dbReference type="AlphaFoldDB" id="A0A1V4I7N6"/>
<evidence type="ECO:0000313" key="3">
    <source>
        <dbReference type="Proteomes" id="UP000190140"/>
    </source>
</evidence>
<evidence type="ECO:0000256" key="1">
    <source>
        <dbReference type="SAM" id="SignalP"/>
    </source>
</evidence>
<dbReference type="EMBL" id="MZGW01000003">
    <property type="protein sequence ID" value="OPJ55981.1"/>
    <property type="molecule type" value="Genomic_DNA"/>
</dbReference>
<evidence type="ECO:0000313" key="2">
    <source>
        <dbReference type="EMBL" id="OPJ55981.1"/>
    </source>
</evidence>
<feature type="signal peptide" evidence="1">
    <location>
        <begin position="1"/>
        <end position="21"/>
    </location>
</feature>
<gene>
    <name evidence="2" type="ORF">CLOTH_11590</name>
</gene>
<keyword evidence="1" id="KW-0732">Signal</keyword>